<organism evidence="1 2">
    <name type="scientific">Flavobacterium luteum</name>
    <dbReference type="NCBI Taxonomy" id="2026654"/>
    <lineage>
        <taxon>Bacteria</taxon>
        <taxon>Pseudomonadati</taxon>
        <taxon>Bacteroidota</taxon>
        <taxon>Flavobacteriia</taxon>
        <taxon>Flavobacteriales</taxon>
        <taxon>Flavobacteriaceae</taxon>
        <taxon>Flavobacterium</taxon>
    </lineage>
</organism>
<name>A0A7J5AKA8_9FLAO</name>
<dbReference type="OrthoDB" id="9765926at2"/>
<dbReference type="Pfam" id="PF13585">
    <property type="entry name" value="CHU_C"/>
    <property type="match status" value="1"/>
</dbReference>
<dbReference type="AlphaFoldDB" id="A0A7J5AKA8"/>
<reference evidence="1 2" key="1">
    <citation type="submission" date="2019-09" db="EMBL/GenBank/DDBJ databases">
        <title>Flavobacterium sp. nov., isolated from glacier ice.</title>
        <authorList>
            <person name="Liu Q."/>
        </authorList>
    </citation>
    <scope>NUCLEOTIDE SEQUENCE [LARGE SCALE GENOMIC DNA]</scope>
    <source>
        <strain evidence="1 2">NBRC 112527</strain>
    </source>
</reference>
<evidence type="ECO:0000313" key="1">
    <source>
        <dbReference type="EMBL" id="KAB1157985.1"/>
    </source>
</evidence>
<proteinExistence type="predicted"/>
<gene>
    <name evidence="1" type="ORF">F6464_02560</name>
</gene>
<dbReference type="NCBIfam" id="TIGR04131">
    <property type="entry name" value="Bac_Flav_CTERM"/>
    <property type="match status" value="1"/>
</dbReference>
<accession>A0A7J5AKA8</accession>
<dbReference type="RefSeq" id="WP_151106178.1">
    <property type="nucleotide sequence ID" value="NZ_WAEM01000001.1"/>
</dbReference>
<evidence type="ECO:0000313" key="2">
    <source>
        <dbReference type="Proteomes" id="UP000490922"/>
    </source>
</evidence>
<keyword evidence="2" id="KW-1185">Reference proteome</keyword>
<sequence>MTQTVTYPFGCVYEQKITLTIEKGYFLMVPTAFTPNNDRINDTYRPVTKRLKNVRLDIYDTWGSLIYSETGAVLRGWDATIKGKSAENGNYNCKVSAETFYGTIINEARTFVLIK</sequence>
<comment type="caution">
    <text evidence="1">The sequence shown here is derived from an EMBL/GenBank/DDBJ whole genome shotgun (WGS) entry which is preliminary data.</text>
</comment>
<dbReference type="InterPro" id="IPR026341">
    <property type="entry name" value="T9SS_type_B"/>
</dbReference>
<dbReference type="EMBL" id="WAEM01000001">
    <property type="protein sequence ID" value="KAB1157985.1"/>
    <property type="molecule type" value="Genomic_DNA"/>
</dbReference>
<dbReference type="Proteomes" id="UP000490922">
    <property type="component" value="Unassembled WGS sequence"/>
</dbReference>
<protein>
    <submittedName>
        <fullName evidence="1">T9SS type B sorting domain-containing protein</fullName>
    </submittedName>
</protein>